<dbReference type="InterPro" id="IPR003593">
    <property type="entry name" value="AAA+_ATPase"/>
</dbReference>
<evidence type="ECO:0000256" key="3">
    <source>
        <dbReference type="ARBA" id="ARBA00012552"/>
    </source>
</evidence>
<feature type="domain" description="C2H2-type" evidence="12">
    <location>
        <begin position="45"/>
        <end position="67"/>
    </location>
</feature>
<comment type="caution">
    <text evidence="13">The sequence shown here is derived from an EMBL/GenBank/DDBJ whole genome shotgun (WGS) entry which is preliminary data.</text>
</comment>
<evidence type="ECO:0000313" key="14">
    <source>
        <dbReference type="Proteomes" id="UP000613580"/>
    </source>
</evidence>
<sequence length="1015" mass="111816">MLSRIQVATPSFFPTSMSTMTCPTLLSTGSCSATGCKYSHKAIRCDPCSWIFANDDAYAAHCKGKAHKRALSGGAPVGPQAFRCAACNRTMLTMSMTTWKAHIKSSRHASKAKAMGLPSDLEPDVPDDVPGHTHCVVCNMHVPQLQLQQHFSSRAHQRHEGFWGYQNALDEAEKDKHGVSVLGDLDFGMVEPAAAKNGVVLRGEVLNTGLEARVALISVSVASGKDVKKNKASFTVACGGVGNELKCNEKLPFSVTFRQSFPGRVEDRLELVFEDRKLKKRFVIVRVLSAHVGNRADHAALRPTAPFVSHKRVQRKPEQEVIEGVLPETLKVIPYVSKLPKAAIPANLASVLGSSDTKRVIETIKSMYLPPVFDSQGYGRQFKNLLWVEEHRMELDLGTYDIHGAKLSRQKQYHFLDVPGLAEKRPSVLVGDRILVQHQKTANPGRWYEGGVHVVRQQEVGLRFSGLFRASPADLFSVRFKLSRYPLRRQHQALDAGFSEDRVLFPVKAHLPDTPIPTTRDTRIKVGNPLIASNPAQLQAIVSILKMPPGSVPFIVFGPPGTGKTVTIVEAMRQVLSADPNARILACAPSNSAADLIAERLVSLGRDVLFRLYAPSRPVDTSALLEFTHVTADGHFGIPSVETMKKFRIVVTTCVSASAVSGIGIPRGHYSHIFIDEAGQATEPQSNIAILTMADSKTNIVLSGDPKQLGPIIHSRIACELGLETSFIERLMQREIYDEQAGYGKTVVKLTKNFRSHPAILQFPNEQFYRGELQPHGDRSVTELFVDSPLLPERGFPIIFHAVSGKDDREASSPSFFNIDEASLVRKYVEILRGDMKHGIRTGVRIADEDIGIIAPYHAQCKKIRTLLRPIAPQVKVGSVEEFQGQERKVIIVSTVRSSREFVNYDLRHTLGFVANPRRFNVAVTRAQSLLIVVGDPNVLGLDPLWRAFLNYAYLSGGWEGDELPWDPTLDVDPAAGDAYAEQARANAAGDMNDLMRRMEELTVAGMEEDGELLS</sequence>
<evidence type="ECO:0000256" key="7">
    <source>
        <dbReference type="ARBA" id="ARBA00022806"/>
    </source>
</evidence>
<evidence type="ECO:0000256" key="10">
    <source>
        <dbReference type="ARBA" id="ARBA00023158"/>
    </source>
</evidence>
<keyword evidence="9" id="KW-0694">RNA-binding</keyword>
<protein>
    <recommendedName>
        <fullName evidence="3">RNA helicase</fullName>
        <ecNumber evidence="3">3.6.4.13</ecNumber>
    </recommendedName>
</protein>
<evidence type="ECO:0000256" key="9">
    <source>
        <dbReference type="ARBA" id="ARBA00022884"/>
    </source>
</evidence>
<dbReference type="AlphaFoldDB" id="A0A8H6TKF3"/>
<evidence type="ECO:0000256" key="5">
    <source>
        <dbReference type="ARBA" id="ARBA00022741"/>
    </source>
</evidence>
<dbReference type="Proteomes" id="UP000613580">
    <property type="component" value="Unassembled WGS sequence"/>
</dbReference>
<dbReference type="EC" id="3.6.4.13" evidence="3"/>
<dbReference type="InterPro" id="IPR027417">
    <property type="entry name" value="P-loop_NTPase"/>
</dbReference>
<dbReference type="Pfam" id="PF13087">
    <property type="entry name" value="AAA_12"/>
    <property type="match status" value="1"/>
</dbReference>
<dbReference type="PANTHER" id="PTHR45418">
    <property type="entry name" value="CANCER/TESTIS ANTIGEN 55"/>
    <property type="match status" value="1"/>
</dbReference>
<dbReference type="PROSITE" id="PS00028">
    <property type="entry name" value="ZINC_FINGER_C2H2_1"/>
    <property type="match status" value="1"/>
</dbReference>
<dbReference type="InterPro" id="IPR013087">
    <property type="entry name" value="Znf_C2H2_type"/>
</dbReference>
<keyword evidence="4" id="KW-0963">Cytoplasm</keyword>
<proteinExistence type="inferred from homology"/>
<dbReference type="GO" id="GO:0016787">
    <property type="term" value="F:hydrolase activity"/>
    <property type="evidence" value="ECO:0007669"/>
    <property type="project" value="UniProtKB-KW"/>
</dbReference>
<dbReference type="SMART" id="SM00382">
    <property type="entry name" value="AAA"/>
    <property type="match status" value="1"/>
</dbReference>
<dbReference type="CDD" id="cd18038">
    <property type="entry name" value="DEXXQc_Helz-like"/>
    <property type="match status" value="1"/>
</dbReference>
<dbReference type="GO" id="GO:0003723">
    <property type="term" value="F:RNA binding"/>
    <property type="evidence" value="ECO:0007669"/>
    <property type="project" value="UniProtKB-KW"/>
</dbReference>
<reference evidence="13" key="1">
    <citation type="submission" date="2020-05" db="EMBL/GenBank/DDBJ databases">
        <title>Mycena genomes resolve the evolution of fungal bioluminescence.</title>
        <authorList>
            <person name="Tsai I.J."/>
        </authorList>
    </citation>
    <scope>NUCLEOTIDE SEQUENCE</scope>
    <source>
        <strain evidence="13">110903Hualien_Pintung</strain>
    </source>
</reference>
<evidence type="ECO:0000256" key="1">
    <source>
        <dbReference type="ARBA" id="ARBA00004331"/>
    </source>
</evidence>
<dbReference type="PROSITE" id="PS51257">
    <property type="entry name" value="PROKAR_LIPOPROTEIN"/>
    <property type="match status" value="1"/>
</dbReference>
<dbReference type="FunFam" id="3.40.50.300:FF:000608">
    <property type="entry name" value="Mov10 RISC complex RNA helicase"/>
    <property type="match status" value="1"/>
</dbReference>
<keyword evidence="14" id="KW-1185">Reference proteome</keyword>
<dbReference type="InterPro" id="IPR041677">
    <property type="entry name" value="DNA2/NAM7_AAA_11"/>
</dbReference>
<dbReference type="SUPFAM" id="SSF57667">
    <property type="entry name" value="beta-beta-alpha zinc fingers"/>
    <property type="match status" value="2"/>
</dbReference>
<dbReference type="InterPro" id="IPR049080">
    <property type="entry name" value="MOV-10-like_beta-barrel"/>
</dbReference>
<keyword evidence="7 13" id="KW-0347">Helicase</keyword>
<dbReference type="Pfam" id="PF21634">
    <property type="entry name" value="MOV-10_beta-barrel"/>
    <property type="match status" value="1"/>
</dbReference>
<dbReference type="CDD" id="cd18808">
    <property type="entry name" value="SF1_C_Upf1"/>
    <property type="match status" value="1"/>
</dbReference>
<dbReference type="InterPro" id="IPR036236">
    <property type="entry name" value="Znf_C2H2_sf"/>
</dbReference>
<dbReference type="GO" id="GO:0031047">
    <property type="term" value="P:regulatory ncRNA-mediated gene silencing"/>
    <property type="evidence" value="ECO:0007669"/>
    <property type="project" value="UniProtKB-KW"/>
</dbReference>
<dbReference type="InterPro" id="IPR047187">
    <property type="entry name" value="SF1_C_Upf1"/>
</dbReference>
<dbReference type="InterPro" id="IPR026122">
    <property type="entry name" value="MOV-10/SDE3_DEXXQ/H-box"/>
</dbReference>
<evidence type="ECO:0000259" key="12">
    <source>
        <dbReference type="PROSITE" id="PS00028"/>
    </source>
</evidence>
<gene>
    <name evidence="13" type="ORF">HMN09_00342500</name>
</gene>
<comment type="catalytic activity">
    <reaction evidence="11">
        <text>ATP + H2O = ADP + phosphate + H(+)</text>
        <dbReference type="Rhea" id="RHEA:13065"/>
        <dbReference type="ChEBI" id="CHEBI:15377"/>
        <dbReference type="ChEBI" id="CHEBI:15378"/>
        <dbReference type="ChEBI" id="CHEBI:30616"/>
        <dbReference type="ChEBI" id="CHEBI:43474"/>
        <dbReference type="ChEBI" id="CHEBI:456216"/>
        <dbReference type="EC" id="3.6.4.13"/>
    </reaction>
</comment>
<evidence type="ECO:0000256" key="8">
    <source>
        <dbReference type="ARBA" id="ARBA00022840"/>
    </source>
</evidence>
<organism evidence="13 14">
    <name type="scientific">Mycena chlorophos</name>
    <name type="common">Agaric fungus</name>
    <name type="synonym">Agaricus chlorophos</name>
    <dbReference type="NCBI Taxonomy" id="658473"/>
    <lineage>
        <taxon>Eukaryota</taxon>
        <taxon>Fungi</taxon>
        <taxon>Dikarya</taxon>
        <taxon>Basidiomycota</taxon>
        <taxon>Agaricomycotina</taxon>
        <taxon>Agaricomycetes</taxon>
        <taxon>Agaricomycetidae</taxon>
        <taxon>Agaricales</taxon>
        <taxon>Marasmiineae</taxon>
        <taxon>Mycenaceae</taxon>
        <taxon>Mycena</taxon>
    </lineage>
</organism>
<dbReference type="OrthoDB" id="6513042at2759"/>
<accession>A0A8H6TKF3</accession>
<dbReference type="Gene3D" id="3.40.50.300">
    <property type="entry name" value="P-loop containing nucleotide triphosphate hydrolases"/>
    <property type="match status" value="2"/>
</dbReference>
<dbReference type="GO" id="GO:0032574">
    <property type="term" value="F:5'-3' RNA helicase activity"/>
    <property type="evidence" value="ECO:0007669"/>
    <property type="project" value="InterPro"/>
</dbReference>
<keyword evidence="5" id="KW-0547">Nucleotide-binding</keyword>
<evidence type="ECO:0000256" key="6">
    <source>
        <dbReference type="ARBA" id="ARBA00022801"/>
    </source>
</evidence>
<name>A0A8H6TKF3_MYCCL</name>
<comment type="subcellular location">
    <subcellularLocation>
        <location evidence="1">Cytoplasm</location>
        <location evidence="1">Cytoplasmic ribonucleoprotein granule</location>
    </subcellularLocation>
</comment>
<dbReference type="Pfam" id="PF13086">
    <property type="entry name" value="AAA_11"/>
    <property type="match status" value="2"/>
</dbReference>
<dbReference type="InterPro" id="IPR041679">
    <property type="entry name" value="DNA2/NAM7-like_C"/>
</dbReference>
<dbReference type="PANTHER" id="PTHR45418:SF1">
    <property type="entry name" value="CANCER_TESTIS ANTIGEN 55"/>
    <property type="match status" value="1"/>
</dbReference>
<dbReference type="EMBL" id="JACAZE010000004">
    <property type="protein sequence ID" value="KAF7318337.1"/>
    <property type="molecule type" value="Genomic_DNA"/>
</dbReference>
<dbReference type="SUPFAM" id="SSF52540">
    <property type="entry name" value="P-loop containing nucleoside triphosphate hydrolases"/>
    <property type="match status" value="1"/>
</dbReference>
<keyword evidence="10" id="KW-0943">RNA-mediated gene silencing</keyword>
<evidence type="ECO:0000256" key="2">
    <source>
        <dbReference type="ARBA" id="ARBA00005601"/>
    </source>
</evidence>
<comment type="similarity">
    <text evidence="2">Belongs to the DNA2/NAM7 helicase family. SDE3 subfamily.</text>
</comment>
<dbReference type="GO" id="GO:0036464">
    <property type="term" value="C:cytoplasmic ribonucleoprotein granule"/>
    <property type="evidence" value="ECO:0007669"/>
    <property type="project" value="UniProtKB-SubCell"/>
</dbReference>
<evidence type="ECO:0000256" key="4">
    <source>
        <dbReference type="ARBA" id="ARBA00022490"/>
    </source>
</evidence>
<evidence type="ECO:0000313" key="13">
    <source>
        <dbReference type="EMBL" id="KAF7318337.1"/>
    </source>
</evidence>
<dbReference type="GO" id="GO:0005524">
    <property type="term" value="F:ATP binding"/>
    <property type="evidence" value="ECO:0007669"/>
    <property type="project" value="UniProtKB-KW"/>
</dbReference>
<keyword evidence="8" id="KW-0067">ATP-binding</keyword>
<evidence type="ECO:0000256" key="11">
    <source>
        <dbReference type="ARBA" id="ARBA00047984"/>
    </source>
</evidence>
<keyword evidence="6" id="KW-0378">Hydrolase</keyword>